<keyword evidence="4" id="KW-1185">Reference proteome</keyword>
<dbReference type="RefSeq" id="XP_062642216.1">
    <property type="nucleotide sequence ID" value="XM_062787056.1"/>
</dbReference>
<dbReference type="SUPFAM" id="SSF57701">
    <property type="entry name" value="Zn2/Cys6 DNA-binding domain"/>
    <property type="match status" value="1"/>
</dbReference>
<feature type="domain" description="Zn(2)-C6 fungal-type" evidence="2">
    <location>
        <begin position="10"/>
        <end position="38"/>
    </location>
</feature>
<evidence type="ECO:0000313" key="4">
    <source>
        <dbReference type="Proteomes" id="UP001302602"/>
    </source>
</evidence>
<dbReference type="GO" id="GO:0008270">
    <property type="term" value="F:zinc ion binding"/>
    <property type="evidence" value="ECO:0007669"/>
    <property type="project" value="InterPro"/>
</dbReference>
<dbReference type="InterPro" id="IPR036864">
    <property type="entry name" value="Zn2-C6_fun-type_DNA-bd_sf"/>
</dbReference>
<reference evidence="3" key="2">
    <citation type="submission" date="2023-05" db="EMBL/GenBank/DDBJ databases">
        <authorList>
            <consortium name="Lawrence Berkeley National Laboratory"/>
            <person name="Steindorff A."/>
            <person name="Hensen N."/>
            <person name="Bonometti L."/>
            <person name="Westerberg I."/>
            <person name="Brannstrom I.O."/>
            <person name="Guillou S."/>
            <person name="Cros-Aarteil S."/>
            <person name="Calhoun S."/>
            <person name="Haridas S."/>
            <person name="Kuo A."/>
            <person name="Mondo S."/>
            <person name="Pangilinan J."/>
            <person name="Riley R."/>
            <person name="Labutti K."/>
            <person name="Andreopoulos B."/>
            <person name="Lipzen A."/>
            <person name="Chen C."/>
            <person name="Yanf M."/>
            <person name="Daum C."/>
            <person name="Ng V."/>
            <person name="Clum A."/>
            <person name="Ohm R."/>
            <person name="Martin F."/>
            <person name="Silar P."/>
            <person name="Natvig D."/>
            <person name="Lalanne C."/>
            <person name="Gautier V."/>
            <person name="Ament-Velasquez S.L."/>
            <person name="Kruys A."/>
            <person name="Hutchinson M.I."/>
            <person name="Powell A.J."/>
            <person name="Barry K."/>
            <person name="Miller A.N."/>
            <person name="Grigoriev I.V."/>
            <person name="Debuchy R."/>
            <person name="Gladieux P."/>
            <person name="Thoren M.H."/>
            <person name="Johannesson H."/>
        </authorList>
    </citation>
    <scope>NUCLEOTIDE SEQUENCE</scope>
    <source>
        <strain evidence="3">CBS 731.68</strain>
    </source>
</reference>
<dbReference type="Gene3D" id="4.10.240.10">
    <property type="entry name" value="Zn(2)-C6 fungal-type DNA-binding domain"/>
    <property type="match status" value="1"/>
</dbReference>
<accession>A0AAN6TPW0</accession>
<dbReference type="PROSITE" id="PS50048">
    <property type="entry name" value="ZN2_CY6_FUNGAL_2"/>
    <property type="match status" value="1"/>
</dbReference>
<sequence length="509" mass="56592">MVGVPGRSKACSTCRERKISCDEAKPRCSRCVRSGRECGGYKRPRVFVNRFSETQLPPVQAYTLSGTRRDPRHGRWTVYIPDPHTVSTMSKSPDLHPAEQQQLISRFIQGFCPPMDPTLRPSERIHHYWVYCLPSIHGRSHVLDTAIMTLCASFLGRIMNDEVLQQRAISVCGEALRSLSTIIAAPNFSASDNVLAAVMCLGMAEVYSVPTQPAVDVGWASHNKGGCELLVSRGPSILRSELARGLLLRFRVTGLSTAIGRRKPFPFADEELRQISKAANQNYYDHLMDALVDIPGLLHDLNDMRQAGAESENGLRDILARGKAVGAELRRWLADFVAQQPSAWHCVDGPLHPGPYLFHGTFRFHNLLAAQAMTHFWAGLVILARCYAMCQDMSRGVTDLDEDVHVACMQLFECSPLQVSRTPWGPQALGSHFADMICSAADYFTSRDRGISGPIILLFPLWIAKDVYANMQNHLSRLKEVFCVGVFQELGRRGMKISDALVGLSTKQP</sequence>
<comment type="caution">
    <text evidence="3">The sequence shown here is derived from an EMBL/GenBank/DDBJ whole genome shotgun (WGS) entry which is preliminary data.</text>
</comment>
<dbReference type="GeneID" id="87823826"/>
<dbReference type="AlphaFoldDB" id="A0AAN6TPW0"/>
<keyword evidence="1" id="KW-0539">Nucleus</keyword>
<dbReference type="SMART" id="SM00066">
    <property type="entry name" value="GAL4"/>
    <property type="match status" value="1"/>
</dbReference>
<protein>
    <recommendedName>
        <fullName evidence="2">Zn(2)-C6 fungal-type domain-containing protein</fullName>
    </recommendedName>
</protein>
<dbReference type="GO" id="GO:0000981">
    <property type="term" value="F:DNA-binding transcription factor activity, RNA polymerase II-specific"/>
    <property type="evidence" value="ECO:0007669"/>
    <property type="project" value="InterPro"/>
</dbReference>
<dbReference type="Proteomes" id="UP001302602">
    <property type="component" value="Unassembled WGS sequence"/>
</dbReference>
<dbReference type="PANTHER" id="PTHR38111">
    <property type="entry name" value="ZN(2)-C6 FUNGAL-TYPE DOMAIN-CONTAINING PROTEIN-RELATED"/>
    <property type="match status" value="1"/>
</dbReference>
<dbReference type="Pfam" id="PF11951">
    <property type="entry name" value="Fungal_trans_2"/>
    <property type="match status" value="1"/>
</dbReference>
<proteinExistence type="predicted"/>
<organism evidence="3 4">
    <name type="scientific">Parathielavia appendiculata</name>
    <dbReference type="NCBI Taxonomy" id="2587402"/>
    <lineage>
        <taxon>Eukaryota</taxon>
        <taxon>Fungi</taxon>
        <taxon>Dikarya</taxon>
        <taxon>Ascomycota</taxon>
        <taxon>Pezizomycotina</taxon>
        <taxon>Sordariomycetes</taxon>
        <taxon>Sordariomycetidae</taxon>
        <taxon>Sordariales</taxon>
        <taxon>Chaetomiaceae</taxon>
        <taxon>Parathielavia</taxon>
    </lineage>
</organism>
<dbReference type="EMBL" id="MU853268">
    <property type="protein sequence ID" value="KAK4118443.1"/>
    <property type="molecule type" value="Genomic_DNA"/>
</dbReference>
<reference evidence="3" key="1">
    <citation type="journal article" date="2023" name="Mol. Phylogenet. Evol.">
        <title>Genome-scale phylogeny and comparative genomics of the fungal order Sordariales.</title>
        <authorList>
            <person name="Hensen N."/>
            <person name="Bonometti L."/>
            <person name="Westerberg I."/>
            <person name="Brannstrom I.O."/>
            <person name="Guillou S."/>
            <person name="Cros-Aarteil S."/>
            <person name="Calhoun S."/>
            <person name="Haridas S."/>
            <person name="Kuo A."/>
            <person name="Mondo S."/>
            <person name="Pangilinan J."/>
            <person name="Riley R."/>
            <person name="LaButti K."/>
            <person name="Andreopoulos B."/>
            <person name="Lipzen A."/>
            <person name="Chen C."/>
            <person name="Yan M."/>
            <person name="Daum C."/>
            <person name="Ng V."/>
            <person name="Clum A."/>
            <person name="Steindorff A."/>
            <person name="Ohm R.A."/>
            <person name="Martin F."/>
            <person name="Silar P."/>
            <person name="Natvig D.O."/>
            <person name="Lalanne C."/>
            <person name="Gautier V."/>
            <person name="Ament-Velasquez S.L."/>
            <person name="Kruys A."/>
            <person name="Hutchinson M.I."/>
            <person name="Powell A.J."/>
            <person name="Barry K."/>
            <person name="Miller A.N."/>
            <person name="Grigoriev I.V."/>
            <person name="Debuchy R."/>
            <person name="Gladieux P."/>
            <person name="Hiltunen Thoren M."/>
            <person name="Johannesson H."/>
        </authorList>
    </citation>
    <scope>NUCLEOTIDE SEQUENCE</scope>
    <source>
        <strain evidence="3">CBS 731.68</strain>
    </source>
</reference>
<dbReference type="PROSITE" id="PS00463">
    <property type="entry name" value="ZN2_CY6_FUNGAL_1"/>
    <property type="match status" value="1"/>
</dbReference>
<evidence type="ECO:0000259" key="2">
    <source>
        <dbReference type="PROSITE" id="PS50048"/>
    </source>
</evidence>
<dbReference type="Pfam" id="PF00172">
    <property type="entry name" value="Zn_clus"/>
    <property type="match status" value="1"/>
</dbReference>
<dbReference type="InterPro" id="IPR001138">
    <property type="entry name" value="Zn2Cys6_DnaBD"/>
</dbReference>
<dbReference type="CDD" id="cd00067">
    <property type="entry name" value="GAL4"/>
    <property type="match status" value="1"/>
</dbReference>
<evidence type="ECO:0000256" key="1">
    <source>
        <dbReference type="ARBA" id="ARBA00023242"/>
    </source>
</evidence>
<name>A0AAN6TPW0_9PEZI</name>
<evidence type="ECO:0000313" key="3">
    <source>
        <dbReference type="EMBL" id="KAK4118443.1"/>
    </source>
</evidence>
<dbReference type="InterPro" id="IPR021858">
    <property type="entry name" value="Fun_TF"/>
</dbReference>
<gene>
    <name evidence="3" type="ORF">N657DRAFT_373350</name>
</gene>
<dbReference type="InterPro" id="IPR053178">
    <property type="entry name" value="Osmoadaptation_assoc"/>
</dbReference>